<dbReference type="Proteomes" id="UP001497382">
    <property type="component" value="Unassembled WGS sequence"/>
</dbReference>
<feature type="region of interest" description="Disordered" evidence="1">
    <location>
        <begin position="109"/>
        <end position="152"/>
    </location>
</feature>
<evidence type="ECO:0000313" key="2">
    <source>
        <dbReference type="EMBL" id="CAL1299904.1"/>
    </source>
</evidence>
<proteinExistence type="predicted"/>
<evidence type="ECO:0000256" key="1">
    <source>
        <dbReference type="SAM" id="MobiDB-lite"/>
    </source>
</evidence>
<feature type="region of interest" description="Disordered" evidence="1">
    <location>
        <begin position="24"/>
        <end position="49"/>
    </location>
</feature>
<feature type="compositionally biased region" description="Basic and acidic residues" evidence="1">
    <location>
        <begin position="136"/>
        <end position="152"/>
    </location>
</feature>
<protein>
    <submittedName>
        <fullName evidence="2">Uncharacterized protein</fullName>
    </submittedName>
</protein>
<organism evidence="2 3">
    <name type="scientific">Larinioides sclopetarius</name>
    <dbReference type="NCBI Taxonomy" id="280406"/>
    <lineage>
        <taxon>Eukaryota</taxon>
        <taxon>Metazoa</taxon>
        <taxon>Ecdysozoa</taxon>
        <taxon>Arthropoda</taxon>
        <taxon>Chelicerata</taxon>
        <taxon>Arachnida</taxon>
        <taxon>Araneae</taxon>
        <taxon>Araneomorphae</taxon>
        <taxon>Entelegynae</taxon>
        <taxon>Araneoidea</taxon>
        <taxon>Araneidae</taxon>
        <taxon>Larinioides</taxon>
    </lineage>
</organism>
<gene>
    <name evidence="2" type="ORF">LARSCL_LOCUS21625</name>
</gene>
<sequence length="152" mass="17606">MFTYRTNMAETLEQETSSEIQEMMAELPDSEEEKSSPVAETVDEEASSEIQAISVESLEIEQDELEIDPRNCQVINWYLQNITEIREKKKRSFLPRKADGFFFRFPNAYSGRQRRNQDLPPAGPNLARGRQPRCGKKCEKPHHTDKNKRAGK</sequence>
<keyword evidence="3" id="KW-1185">Reference proteome</keyword>
<comment type="caution">
    <text evidence="2">The sequence shown here is derived from an EMBL/GenBank/DDBJ whole genome shotgun (WGS) entry which is preliminary data.</text>
</comment>
<dbReference type="AlphaFoldDB" id="A0AAV2BVM3"/>
<accession>A0AAV2BVM3</accession>
<evidence type="ECO:0000313" key="3">
    <source>
        <dbReference type="Proteomes" id="UP001497382"/>
    </source>
</evidence>
<dbReference type="EMBL" id="CAXIEN010000523">
    <property type="protein sequence ID" value="CAL1299904.1"/>
    <property type="molecule type" value="Genomic_DNA"/>
</dbReference>
<reference evidence="2 3" key="1">
    <citation type="submission" date="2024-04" db="EMBL/GenBank/DDBJ databases">
        <authorList>
            <person name="Rising A."/>
            <person name="Reimegard J."/>
            <person name="Sonavane S."/>
            <person name="Akerstrom W."/>
            <person name="Nylinder S."/>
            <person name="Hedman E."/>
            <person name="Kallberg Y."/>
        </authorList>
    </citation>
    <scope>NUCLEOTIDE SEQUENCE [LARGE SCALE GENOMIC DNA]</scope>
</reference>
<name>A0AAV2BVM3_9ARAC</name>